<comment type="subcellular location">
    <subcellularLocation>
        <location evidence="1">Secreted</location>
    </subcellularLocation>
</comment>
<evidence type="ECO:0000256" key="9">
    <source>
        <dbReference type="ARBA" id="ARBA00043177"/>
    </source>
</evidence>
<dbReference type="GO" id="GO:0004867">
    <property type="term" value="F:serine-type endopeptidase inhibitor activity"/>
    <property type="evidence" value="ECO:0007669"/>
    <property type="project" value="InterPro"/>
</dbReference>
<evidence type="ECO:0000256" key="2">
    <source>
        <dbReference type="ARBA" id="ARBA00009500"/>
    </source>
</evidence>
<dbReference type="STRING" id="99883.ENSTNIP00000007200"/>
<feature type="signal peptide" evidence="11">
    <location>
        <begin position="1"/>
        <end position="19"/>
    </location>
</feature>
<keyword evidence="4 11" id="KW-0732">Signal</keyword>
<name>H3CG23_TETNG</name>
<dbReference type="GeneTree" id="ENSGT00940000164899"/>
<dbReference type="InterPro" id="IPR042185">
    <property type="entry name" value="Serpin_sf_2"/>
</dbReference>
<dbReference type="PROSITE" id="PS00284">
    <property type="entry name" value="SERPIN"/>
    <property type="match status" value="1"/>
</dbReference>
<evidence type="ECO:0000256" key="4">
    <source>
        <dbReference type="ARBA" id="ARBA00022729"/>
    </source>
</evidence>
<dbReference type="HOGENOM" id="CLU_023330_2_1_1"/>
<dbReference type="PRINTS" id="PR00780">
    <property type="entry name" value="LEUSERPINII"/>
</dbReference>
<reference evidence="14" key="1">
    <citation type="journal article" date="2004" name="Nature">
        <title>Genome duplication in the teleost fish Tetraodon nigroviridis reveals the early vertebrate proto-karyotype.</title>
        <authorList>
            <person name="Jaillon O."/>
            <person name="Aury J.-M."/>
            <person name="Brunet F."/>
            <person name="Petit J.-L."/>
            <person name="Stange-Thomann N."/>
            <person name="Mauceli E."/>
            <person name="Bouneau L."/>
            <person name="Fischer C."/>
            <person name="Ozouf-Costaz C."/>
            <person name="Bernot A."/>
            <person name="Nicaud S."/>
            <person name="Jaffe D."/>
            <person name="Fisher S."/>
            <person name="Lutfalla G."/>
            <person name="Dossat C."/>
            <person name="Segurens B."/>
            <person name="Dasilva C."/>
            <person name="Salanoubat M."/>
            <person name="Levy M."/>
            <person name="Boudet N."/>
            <person name="Castellano S."/>
            <person name="Anthouard V."/>
            <person name="Jubin C."/>
            <person name="Castelli V."/>
            <person name="Katinka M."/>
            <person name="Vacherie B."/>
            <person name="Biemont C."/>
            <person name="Skalli Z."/>
            <person name="Cattolico L."/>
            <person name="Poulain J."/>
            <person name="De Berardinis V."/>
            <person name="Cruaud C."/>
            <person name="Duprat S."/>
            <person name="Brottier P."/>
            <person name="Coutanceau J.-P."/>
            <person name="Gouzy J."/>
            <person name="Parra G."/>
            <person name="Lardier G."/>
            <person name="Chapple C."/>
            <person name="McKernan K.J."/>
            <person name="McEwan P."/>
            <person name="Bosak S."/>
            <person name="Kellis M."/>
            <person name="Volff J.-N."/>
            <person name="Guigo R."/>
            <person name="Zody M.C."/>
            <person name="Mesirov J."/>
            <person name="Lindblad-Toh K."/>
            <person name="Birren B."/>
            <person name="Nusbaum C."/>
            <person name="Kahn D."/>
            <person name="Robinson-Rechavi M."/>
            <person name="Laudet V."/>
            <person name="Schachter V."/>
            <person name="Quetier F."/>
            <person name="Saurin W."/>
            <person name="Scarpelli C."/>
            <person name="Wincker P."/>
            <person name="Lander E.S."/>
            <person name="Weissenbach J."/>
            <person name="Roest Crollius H."/>
        </authorList>
    </citation>
    <scope>NUCLEOTIDE SEQUENCE [LARGE SCALE GENOMIC DNA]</scope>
</reference>
<dbReference type="FunFam" id="2.10.310.10:FF:000001">
    <property type="entry name" value="Serpin family A member 1"/>
    <property type="match status" value="1"/>
</dbReference>
<dbReference type="InterPro" id="IPR000215">
    <property type="entry name" value="Serpin_fam"/>
</dbReference>
<keyword evidence="14" id="KW-1185">Reference proteome</keyword>
<feature type="chain" id="PRO_5003580917" description="Thyroxine-binding globulin" evidence="11">
    <location>
        <begin position="20"/>
        <end position="413"/>
    </location>
</feature>
<dbReference type="Pfam" id="PF00079">
    <property type="entry name" value="Serpin"/>
    <property type="match status" value="1"/>
</dbReference>
<evidence type="ECO:0000256" key="6">
    <source>
        <dbReference type="ARBA" id="ARBA00037352"/>
    </source>
</evidence>
<dbReference type="AlphaFoldDB" id="H3CG23"/>
<dbReference type="InParanoid" id="H3CG23"/>
<evidence type="ECO:0000259" key="12">
    <source>
        <dbReference type="SMART" id="SM00093"/>
    </source>
</evidence>
<dbReference type="Proteomes" id="UP000007303">
    <property type="component" value="Unassembled WGS sequence"/>
</dbReference>
<reference evidence="13" key="3">
    <citation type="submission" date="2025-09" db="UniProtKB">
        <authorList>
            <consortium name="Ensembl"/>
        </authorList>
    </citation>
    <scope>IDENTIFICATION</scope>
</reference>
<evidence type="ECO:0000256" key="5">
    <source>
        <dbReference type="ARBA" id="ARBA00023180"/>
    </source>
</evidence>
<accession>H3CG23</accession>
<protein>
    <recommendedName>
        <fullName evidence="7">Thyroxine-binding globulin</fullName>
    </recommendedName>
    <alternativeName>
        <fullName evidence="9">Serpin A7</fullName>
    </alternativeName>
    <alternativeName>
        <fullName evidence="8">T4-binding globulin</fullName>
    </alternativeName>
</protein>
<proteinExistence type="inferred from homology"/>
<dbReference type="FunCoup" id="H3CG23">
    <property type="interactions" value="2"/>
</dbReference>
<dbReference type="GO" id="GO:0005615">
    <property type="term" value="C:extracellular space"/>
    <property type="evidence" value="ECO:0007669"/>
    <property type="project" value="InterPro"/>
</dbReference>
<evidence type="ECO:0000256" key="10">
    <source>
        <dbReference type="RuleBase" id="RU000411"/>
    </source>
</evidence>
<evidence type="ECO:0000256" key="1">
    <source>
        <dbReference type="ARBA" id="ARBA00004613"/>
    </source>
</evidence>
<dbReference type="OMA" id="TLMSFQH"/>
<sequence>MSATLRLCVLCLMLLVARGHQGDGAEKLEGQQSSAANSSAGVPLLTAANREFAFRLYRSLAAQPDSRGKNVFFSPLSVSVALAALAVGARGETHQQLFRGLGLSNTSLSQAQVDQAFQSLFEQTRRTSSQVTREGTAVFVDHLFKAQPGFLHTLKQSYFADGFAVDFSKSSESTDTINKYVKEKTSGKIDKLVKDLDPSTVMYLISYIYFKGKWESPFDPDLTQEDVFTVDEETKVPVQMMNLERRFETYHDQTVNTSVLRLPFNSSHSMLLLLPEHMAQLEQALSPAHISKWLKWMKSRTFNVYVPKFSIKTSASLKDVLTEMGMADMFGDRADLTGISEGGRLSVSEVVHQATLDVDEAGATAAAATGIGITLFSFHHVPVLKFDRPFMVIITEHSTESILFLGKITNPKI</sequence>
<keyword evidence="3" id="KW-0964">Secreted</keyword>
<dbReference type="Gene3D" id="3.30.497.10">
    <property type="entry name" value="Antithrombin, subunit I, domain 2"/>
    <property type="match status" value="1"/>
</dbReference>
<dbReference type="Ensembl" id="ENSTNIT00000007358.1">
    <property type="protein sequence ID" value="ENSTNIP00000007200.1"/>
    <property type="gene ID" value="ENSTNIG00000004551.1"/>
</dbReference>
<comment type="similarity">
    <text evidence="2 10">Belongs to the serpin family.</text>
</comment>
<dbReference type="PANTHER" id="PTHR11461">
    <property type="entry name" value="SERINE PROTEASE INHIBITOR, SERPIN"/>
    <property type="match status" value="1"/>
</dbReference>
<dbReference type="SMART" id="SM00093">
    <property type="entry name" value="SERPIN"/>
    <property type="match status" value="1"/>
</dbReference>
<comment type="function">
    <text evidence="6">Major thyroid hormone transport protein in serum.</text>
</comment>
<dbReference type="PANTHER" id="PTHR11461:SF375">
    <property type="entry name" value="THYROXINE-BINDING GLOBULIN"/>
    <property type="match status" value="1"/>
</dbReference>
<dbReference type="InterPro" id="IPR042178">
    <property type="entry name" value="Serpin_sf_1"/>
</dbReference>
<feature type="domain" description="Serpin" evidence="12">
    <location>
        <begin position="54"/>
        <end position="411"/>
    </location>
</feature>
<dbReference type="InterPro" id="IPR023796">
    <property type="entry name" value="Serpin_dom"/>
</dbReference>
<dbReference type="FunFam" id="2.30.39.10:FF:000003">
    <property type="entry name" value="alpha-1-antitrypsin isoform X1"/>
    <property type="match status" value="1"/>
</dbReference>
<evidence type="ECO:0000313" key="13">
    <source>
        <dbReference type="Ensembl" id="ENSTNIP00000007200.1"/>
    </source>
</evidence>
<organism evidence="13 14">
    <name type="scientific">Tetraodon nigroviridis</name>
    <name type="common">Spotted green pufferfish</name>
    <name type="synonym">Chelonodon nigroviridis</name>
    <dbReference type="NCBI Taxonomy" id="99883"/>
    <lineage>
        <taxon>Eukaryota</taxon>
        <taxon>Metazoa</taxon>
        <taxon>Chordata</taxon>
        <taxon>Craniata</taxon>
        <taxon>Vertebrata</taxon>
        <taxon>Euteleostomi</taxon>
        <taxon>Actinopterygii</taxon>
        <taxon>Neopterygii</taxon>
        <taxon>Teleostei</taxon>
        <taxon>Neoteleostei</taxon>
        <taxon>Acanthomorphata</taxon>
        <taxon>Eupercaria</taxon>
        <taxon>Tetraodontiformes</taxon>
        <taxon>Tetradontoidea</taxon>
        <taxon>Tetraodontidae</taxon>
        <taxon>Tetraodon</taxon>
    </lineage>
</organism>
<evidence type="ECO:0000256" key="8">
    <source>
        <dbReference type="ARBA" id="ARBA00042967"/>
    </source>
</evidence>
<evidence type="ECO:0000313" key="14">
    <source>
        <dbReference type="Proteomes" id="UP000007303"/>
    </source>
</evidence>
<dbReference type="InterPro" id="IPR036186">
    <property type="entry name" value="Serpin_sf"/>
</dbReference>
<evidence type="ECO:0000256" key="3">
    <source>
        <dbReference type="ARBA" id="ARBA00022525"/>
    </source>
</evidence>
<evidence type="ECO:0000256" key="7">
    <source>
        <dbReference type="ARBA" id="ARBA00039512"/>
    </source>
</evidence>
<keyword evidence="5" id="KW-0325">Glycoprotein</keyword>
<dbReference type="InterPro" id="IPR023795">
    <property type="entry name" value="Serpin_CS"/>
</dbReference>
<dbReference type="Gene3D" id="2.10.310.10">
    <property type="entry name" value="Serpins superfamily"/>
    <property type="match status" value="1"/>
</dbReference>
<dbReference type="FunFam" id="3.30.497.10:FF:000001">
    <property type="entry name" value="Serine protease inhibitor"/>
    <property type="match status" value="1"/>
</dbReference>
<dbReference type="Gene3D" id="2.30.39.10">
    <property type="entry name" value="Alpha-1-antitrypsin, domain 1"/>
    <property type="match status" value="1"/>
</dbReference>
<evidence type="ECO:0000256" key="11">
    <source>
        <dbReference type="SAM" id="SignalP"/>
    </source>
</evidence>
<dbReference type="CDD" id="cd19549">
    <property type="entry name" value="serpinA_A1AT-like"/>
    <property type="match status" value="1"/>
</dbReference>
<dbReference type="SUPFAM" id="SSF56574">
    <property type="entry name" value="Serpins"/>
    <property type="match status" value="1"/>
</dbReference>
<reference evidence="13" key="2">
    <citation type="submission" date="2025-08" db="UniProtKB">
        <authorList>
            <consortium name="Ensembl"/>
        </authorList>
    </citation>
    <scope>IDENTIFICATION</scope>
</reference>